<evidence type="ECO:0000313" key="4">
    <source>
        <dbReference type="EMBL" id="KAL2042627.1"/>
    </source>
</evidence>
<feature type="compositionally biased region" description="Basic and acidic residues" evidence="1">
    <location>
        <begin position="337"/>
        <end position="349"/>
    </location>
</feature>
<feature type="compositionally biased region" description="Acidic residues" evidence="1">
    <location>
        <begin position="352"/>
        <end position="364"/>
    </location>
</feature>
<evidence type="ECO:0000259" key="2">
    <source>
        <dbReference type="PROSITE" id="PS50172"/>
    </source>
</evidence>
<dbReference type="InterPro" id="IPR031673">
    <property type="entry name" value="Chs5_N"/>
</dbReference>
<protein>
    <recommendedName>
        <fullName evidence="6">Chitin biosynthesis protein</fullName>
    </recommendedName>
</protein>
<feature type="domain" description="BRCT" evidence="2">
    <location>
        <begin position="163"/>
        <end position="251"/>
    </location>
</feature>
<feature type="compositionally biased region" description="Low complexity" evidence="1">
    <location>
        <begin position="261"/>
        <end position="284"/>
    </location>
</feature>
<evidence type="ECO:0008006" key="6">
    <source>
        <dbReference type="Google" id="ProtNLM"/>
    </source>
</evidence>
<evidence type="ECO:0000313" key="5">
    <source>
        <dbReference type="Proteomes" id="UP001590950"/>
    </source>
</evidence>
<dbReference type="InterPro" id="IPR013783">
    <property type="entry name" value="Ig-like_fold"/>
</dbReference>
<dbReference type="InterPro" id="IPR036420">
    <property type="entry name" value="BRCT_dom_sf"/>
</dbReference>
<dbReference type="Proteomes" id="UP001590950">
    <property type="component" value="Unassembled WGS sequence"/>
</dbReference>
<proteinExistence type="predicted"/>
<dbReference type="InterPro" id="IPR036116">
    <property type="entry name" value="FN3_sf"/>
</dbReference>
<dbReference type="InterPro" id="IPR031669">
    <property type="entry name" value="Fn3_2"/>
</dbReference>
<gene>
    <name evidence="4" type="ORF">N7G274_004386</name>
</gene>
<dbReference type="InterPro" id="IPR001357">
    <property type="entry name" value="BRCT_dom"/>
</dbReference>
<dbReference type="SMART" id="SM00292">
    <property type="entry name" value="BRCT"/>
    <property type="match status" value="1"/>
</dbReference>
<reference evidence="4 5" key="1">
    <citation type="submission" date="2024-09" db="EMBL/GenBank/DDBJ databases">
        <title>Rethinking Asexuality: The Enigmatic Case of Functional Sexual Genes in Lepraria (Stereocaulaceae).</title>
        <authorList>
            <person name="Doellman M."/>
            <person name="Sun Y."/>
            <person name="Barcenas-Pena A."/>
            <person name="Lumbsch H.T."/>
            <person name="Grewe F."/>
        </authorList>
    </citation>
    <scope>NUCLEOTIDE SEQUENCE [LARGE SCALE GENOMIC DNA]</scope>
    <source>
        <strain evidence="4 5">Mercado 3170</strain>
    </source>
</reference>
<dbReference type="Gene3D" id="2.60.40.10">
    <property type="entry name" value="Immunoglobulins"/>
    <property type="match status" value="1"/>
</dbReference>
<evidence type="ECO:0000256" key="1">
    <source>
        <dbReference type="SAM" id="MobiDB-lite"/>
    </source>
</evidence>
<dbReference type="PANTHER" id="PTHR47351">
    <property type="entry name" value="CHITIN BIOSYNTHESIS PROTEIN CHS5"/>
    <property type="match status" value="1"/>
</dbReference>
<dbReference type="Gene3D" id="6.20.120.50">
    <property type="match status" value="1"/>
</dbReference>
<dbReference type="CDD" id="cd17742">
    <property type="entry name" value="BRCT_CHS5_like"/>
    <property type="match status" value="1"/>
</dbReference>
<evidence type="ECO:0000259" key="3">
    <source>
        <dbReference type="PROSITE" id="PS50853"/>
    </source>
</evidence>
<dbReference type="CDD" id="cd00063">
    <property type="entry name" value="FN3"/>
    <property type="match status" value="1"/>
</dbReference>
<dbReference type="Gene3D" id="3.40.50.10190">
    <property type="entry name" value="BRCT domain"/>
    <property type="match status" value="1"/>
</dbReference>
<dbReference type="Pfam" id="PF16892">
    <property type="entry name" value="CHS5_N"/>
    <property type="match status" value="1"/>
</dbReference>
<dbReference type="EMBL" id="JBEFKJ010000013">
    <property type="protein sequence ID" value="KAL2042627.1"/>
    <property type="molecule type" value="Genomic_DNA"/>
</dbReference>
<dbReference type="SUPFAM" id="SSF52113">
    <property type="entry name" value="BRCT domain"/>
    <property type="match status" value="1"/>
</dbReference>
<feature type="domain" description="Fibronectin type-III" evidence="3">
    <location>
        <begin position="75"/>
        <end position="169"/>
    </location>
</feature>
<keyword evidence="5" id="KW-1185">Reference proteome</keyword>
<feature type="compositionally biased region" description="Low complexity" evidence="1">
    <location>
        <begin position="304"/>
        <end position="327"/>
    </location>
</feature>
<comment type="caution">
    <text evidence="4">The sequence shown here is derived from an EMBL/GenBank/DDBJ whole genome shotgun (WGS) entry which is preliminary data.</text>
</comment>
<organism evidence="4 5">
    <name type="scientific">Stereocaulon virgatum</name>
    <dbReference type="NCBI Taxonomy" id="373712"/>
    <lineage>
        <taxon>Eukaryota</taxon>
        <taxon>Fungi</taxon>
        <taxon>Dikarya</taxon>
        <taxon>Ascomycota</taxon>
        <taxon>Pezizomycotina</taxon>
        <taxon>Lecanoromycetes</taxon>
        <taxon>OSLEUM clade</taxon>
        <taxon>Lecanoromycetidae</taxon>
        <taxon>Lecanorales</taxon>
        <taxon>Lecanorineae</taxon>
        <taxon>Stereocaulaceae</taxon>
        <taxon>Stereocaulon</taxon>
    </lineage>
</organism>
<dbReference type="PROSITE" id="PS50172">
    <property type="entry name" value="BRCT"/>
    <property type="match status" value="1"/>
</dbReference>
<dbReference type="SUPFAM" id="SSF49265">
    <property type="entry name" value="Fibronectin type III"/>
    <property type="match status" value="1"/>
</dbReference>
<dbReference type="CDD" id="cd13945">
    <property type="entry name" value="Chs5_N"/>
    <property type="match status" value="1"/>
</dbReference>
<dbReference type="Pfam" id="PF16893">
    <property type="entry name" value="fn3_2"/>
    <property type="match status" value="1"/>
</dbReference>
<dbReference type="PANTHER" id="PTHR47351:SF1">
    <property type="entry name" value="CHITIN BIOSYNTHESIS PROTEIN CHS5"/>
    <property type="match status" value="1"/>
</dbReference>
<sequence length="403" mass="43094">MLISLTVGKVDAGVAVLLTEDKRLIEFPSILLPPSITSGSIVDITVARNTQSEQASQKAFAALQSSILNAYGLASPSPPVIRCRNATQTSVVLEWDPIELATADLRSLSLYRNGAKAGVIPQDKGIQATKVSGLAVDTEYTFHLVLRTSAGMYSSEKLAVKTHKMTDLSGITVTPGVLPAPLRESLNGAVDRIGGKVAENVRIDTTHFVCTEGRGAQWEKAQEMNIPIVRPEWVEGCEREGRIVGVRGYYLNADPRLRQVGQGVGVQQQQSQRPSQPQRTESQRTVPVQERQQQQQHQPPPTPSQSQAPASATLPPLSPSEGPSSNSEDSRLPPSVPEKDQPAGHERPSADGTEESEEGDEGEEVTSPSREAYGDLGVPGAEDETAAGLQTPGDGGSFDEVKL</sequence>
<feature type="region of interest" description="Disordered" evidence="1">
    <location>
        <begin position="261"/>
        <end position="403"/>
    </location>
</feature>
<accession>A0ABR4A9R9</accession>
<dbReference type="Pfam" id="PF12738">
    <property type="entry name" value="PTCB-BRCT"/>
    <property type="match status" value="1"/>
</dbReference>
<name>A0ABR4A9R9_9LECA</name>
<dbReference type="InterPro" id="IPR052827">
    <property type="entry name" value="CHS_Export/Cell_Fusion_Reg"/>
</dbReference>
<dbReference type="PROSITE" id="PS50853">
    <property type="entry name" value="FN3"/>
    <property type="match status" value="1"/>
</dbReference>
<dbReference type="InterPro" id="IPR003961">
    <property type="entry name" value="FN3_dom"/>
</dbReference>